<dbReference type="OrthoDB" id="9815825at2"/>
<dbReference type="InterPro" id="IPR055170">
    <property type="entry name" value="GFO_IDH_MocA-like_dom"/>
</dbReference>
<feature type="domain" description="Gfo/Idh/MocA-like oxidoreductase N-terminal" evidence="1">
    <location>
        <begin position="2"/>
        <end position="128"/>
    </location>
</feature>
<organism evidence="3 4">
    <name type="scientific">Edaphobacter modestus</name>
    <dbReference type="NCBI Taxonomy" id="388466"/>
    <lineage>
        <taxon>Bacteria</taxon>
        <taxon>Pseudomonadati</taxon>
        <taxon>Acidobacteriota</taxon>
        <taxon>Terriglobia</taxon>
        <taxon>Terriglobales</taxon>
        <taxon>Acidobacteriaceae</taxon>
        <taxon>Edaphobacter</taxon>
    </lineage>
</organism>
<evidence type="ECO:0000259" key="2">
    <source>
        <dbReference type="Pfam" id="PF22725"/>
    </source>
</evidence>
<dbReference type="Pfam" id="PF22725">
    <property type="entry name" value="GFO_IDH_MocA_C3"/>
    <property type="match status" value="1"/>
</dbReference>
<sequence>MKLALLGYGFMGGAHLAAIQRIDGVTVKSVSSRTRPSNPGPTRGNLNLKSGPLPGDVVWHPDWREILKDPEIDAVDVCLPTDLHKEVVLAALSAGKHVFCEKPMAIHSEDCDVILAAAEVSGHIFMVGQVLRFMYPYRYAADFIKEVGHDAVSRCVLRRRTGYPDWGGWLGKEERSGGAILDLLSHDLDQALSLFGAPKWVRAVSQGPVDTMKATLQYEDGFVVQVEGGWFVPDVPFSASFEIEAGGRSLSFRDGALRRRDENGTDHLVEIPEQDPYFDEIFYFIDCCRRNVLPAICLPTESAAAVRLSNLLKASRDANGKEIAWKM</sequence>
<name>A0A4Q7YQN3_9BACT</name>
<dbReference type="InterPro" id="IPR000683">
    <property type="entry name" value="Gfo/Idh/MocA-like_OxRdtase_N"/>
</dbReference>
<dbReference type="EMBL" id="SHKW01000001">
    <property type="protein sequence ID" value="RZU39095.1"/>
    <property type="molecule type" value="Genomic_DNA"/>
</dbReference>
<protein>
    <submittedName>
        <fullName evidence="3">Putative dehydrogenase</fullName>
    </submittedName>
</protein>
<reference evidence="3 4" key="1">
    <citation type="submission" date="2019-02" db="EMBL/GenBank/DDBJ databases">
        <title>Genomic Encyclopedia of Archaeal and Bacterial Type Strains, Phase II (KMG-II): from individual species to whole genera.</title>
        <authorList>
            <person name="Goeker M."/>
        </authorList>
    </citation>
    <scope>NUCLEOTIDE SEQUENCE [LARGE SCALE GENOMIC DNA]</scope>
    <source>
        <strain evidence="3 4">DSM 18101</strain>
    </source>
</reference>
<dbReference type="PANTHER" id="PTHR43377">
    <property type="entry name" value="BILIVERDIN REDUCTASE A"/>
    <property type="match status" value="1"/>
</dbReference>
<dbReference type="Gene3D" id="3.30.360.10">
    <property type="entry name" value="Dihydrodipicolinate Reductase, domain 2"/>
    <property type="match status" value="1"/>
</dbReference>
<dbReference type="RefSeq" id="WP_130417362.1">
    <property type="nucleotide sequence ID" value="NZ_SHKW01000001.1"/>
</dbReference>
<accession>A0A4Q7YQN3</accession>
<proteinExistence type="predicted"/>
<dbReference type="PANTHER" id="PTHR43377:SF1">
    <property type="entry name" value="BILIVERDIN REDUCTASE A"/>
    <property type="match status" value="1"/>
</dbReference>
<evidence type="ECO:0000313" key="4">
    <source>
        <dbReference type="Proteomes" id="UP000292958"/>
    </source>
</evidence>
<gene>
    <name evidence="3" type="ORF">BDD14_0423</name>
</gene>
<dbReference type="InterPro" id="IPR051450">
    <property type="entry name" value="Gfo/Idh/MocA_Oxidoreductases"/>
</dbReference>
<dbReference type="InterPro" id="IPR036291">
    <property type="entry name" value="NAD(P)-bd_dom_sf"/>
</dbReference>
<dbReference type="GO" id="GO:0000166">
    <property type="term" value="F:nucleotide binding"/>
    <property type="evidence" value="ECO:0007669"/>
    <property type="project" value="InterPro"/>
</dbReference>
<comment type="caution">
    <text evidence="3">The sequence shown here is derived from an EMBL/GenBank/DDBJ whole genome shotgun (WGS) entry which is preliminary data.</text>
</comment>
<evidence type="ECO:0000313" key="3">
    <source>
        <dbReference type="EMBL" id="RZU39095.1"/>
    </source>
</evidence>
<dbReference type="AlphaFoldDB" id="A0A4Q7YQN3"/>
<dbReference type="SUPFAM" id="SSF51735">
    <property type="entry name" value="NAD(P)-binding Rossmann-fold domains"/>
    <property type="match status" value="1"/>
</dbReference>
<dbReference type="Proteomes" id="UP000292958">
    <property type="component" value="Unassembled WGS sequence"/>
</dbReference>
<dbReference type="Gene3D" id="3.40.50.720">
    <property type="entry name" value="NAD(P)-binding Rossmann-like Domain"/>
    <property type="match status" value="1"/>
</dbReference>
<dbReference type="Pfam" id="PF01408">
    <property type="entry name" value="GFO_IDH_MocA"/>
    <property type="match status" value="1"/>
</dbReference>
<evidence type="ECO:0000259" key="1">
    <source>
        <dbReference type="Pfam" id="PF01408"/>
    </source>
</evidence>
<dbReference type="SUPFAM" id="SSF55347">
    <property type="entry name" value="Glyceraldehyde-3-phosphate dehydrogenase-like, C-terminal domain"/>
    <property type="match status" value="1"/>
</dbReference>
<keyword evidence="4" id="KW-1185">Reference proteome</keyword>
<feature type="domain" description="GFO/IDH/MocA-like oxidoreductase" evidence="2">
    <location>
        <begin position="158"/>
        <end position="234"/>
    </location>
</feature>